<feature type="domain" description="Nrap protein" evidence="4">
    <location>
        <begin position="297"/>
        <end position="448"/>
    </location>
</feature>
<reference evidence="6" key="2">
    <citation type="submission" date="2020-05" db="UniProtKB">
        <authorList>
            <consortium name="EnsemblMetazoa"/>
        </authorList>
    </citation>
    <scope>IDENTIFICATION</scope>
    <source>
        <strain evidence="6">maculatus3</strain>
    </source>
</reference>
<dbReference type="InterPro" id="IPR035371">
    <property type="entry name" value="Nrap_D6"/>
</dbReference>
<dbReference type="InterPro" id="IPR035370">
    <property type="entry name" value="Nrap_D5"/>
</dbReference>
<evidence type="ECO:0000259" key="3">
    <source>
        <dbReference type="Pfam" id="PF17405"/>
    </source>
</evidence>
<dbReference type="InterPro" id="IPR035369">
    <property type="entry name" value="Nrap_D4"/>
</dbReference>
<sequence length="583" mass="66025">MLGLSLNGADAFNLVDKGPEAIDTVASEAFRSFWQGKAELRRFKDGSITESCVWGEATDPIGQKRLIVRSIVQFLLHAHLDISSSNVRYLADQFEVAIAPFPVKKLHETIEERSLAVVRAFDTLGRMMRDLEQLPLTINAIVGTDPVFRYTDPDPPRPTASGLLANGRLVFLSAKPIHATIQLEASGKWPSDLEAIRRLKTAFYLRIAESISKGKETATNKPLAQACNDCLDVLYEQYLFRFVIIHPREITILREYLADNKVTRLQQDTDESIALEMQATILPMLTGFLHGLHQQYFSFGSVAALAKRWLYSQLIDSYLWPDECTELLLAAIYLNQPVQPPIQPQTGFLRWLQFVASTDWSKDMIVVNLNDELSSETIEQLEKQFYDRRQSFPPLTIVTPADAGKYGLFGRRAPTVEILNRVTLLAQAATRLIDTNYRMVQKLQHFFEPSWEGYNLIVHLDTTIVTPIGIRKSKEMAVQGATSLYAKPTKKDPAAGFYPVRFYLQELREAYGQFAIFFYDPCGGDRIAVLWRPQALEEKPFSTTHVNGRMVTEHGALHLNVDALVRDFELLGQGLVSRIERLR</sequence>
<dbReference type="Proteomes" id="UP000075901">
    <property type="component" value="Unassembled WGS sequence"/>
</dbReference>
<dbReference type="Pfam" id="PF17404">
    <property type="entry name" value="Nrap_D3"/>
    <property type="match status" value="1"/>
</dbReference>
<dbReference type="Pfam" id="PF17406">
    <property type="entry name" value="Nrap_D5"/>
    <property type="match status" value="1"/>
</dbReference>
<dbReference type="GO" id="GO:0006364">
    <property type="term" value="P:rRNA processing"/>
    <property type="evidence" value="ECO:0007669"/>
    <property type="project" value="TreeGrafter"/>
</dbReference>
<feature type="domain" description="Nrap protein" evidence="3">
    <location>
        <begin position="103"/>
        <end position="294"/>
    </location>
</feature>
<dbReference type="EnsemblMetazoa" id="AMAM018002-RA">
    <property type="protein sequence ID" value="AMAM018002-PA"/>
    <property type="gene ID" value="AMAM018002"/>
</dbReference>
<dbReference type="InterPro" id="IPR035368">
    <property type="entry name" value="Nrap_D3"/>
</dbReference>
<dbReference type="AlphaFoldDB" id="A0A182T1Z2"/>
<keyword evidence="1" id="KW-0694">RNA-binding</keyword>
<dbReference type="GO" id="GO:0032545">
    <property type="term" value="C:CURI complex"/>
    <property type="evidence" value="ECO:0007669"/>
    <property type="project" value="TreeGrafter"/>
</dbReference>
<keyword evidence="1" id="KW-0539">Nucleus</keyword>
<comment type="similarity">
    <text evidence="1">Belongs to the NRAP family.</text>
</comment>
<dbReference type="VEuPathDB" id="VectorBase:AMAM018002"/>
<evidence type="ECO:0000256" key="1">
    <source>
        <dbReference type="RuleBase" id="RU364032"/>
    </source>
</evidence>
<proteinExistence type="inferred from homology"/>
<organism evidence="6 7">
    <name type="scientific">Anopheles maculatus</name>
    <dbReference type="NCBI Taxonomy" id="74869"/>
    <lineage>
        <taxon>Eukaryota</taxon>
        <taxon>Metazoa</taxon>
        <taxon>Ecdysozoa</taxon>
        <taxon>Arthropoda</taxon>
        <taxon>Hexapoda</taxon>
        <taxon>Insecta</taxon>
        <taxon>Pterygota</taxon>
        <taxon>Neoptera</taxon>
        <taxon>Endopterygota</taxon>
        <taxon>Diptera</taxon>
        <taxon>Nematocera</taxon>
        <taxon>Culicoidea</taxon>
        <taxon>Culicidae</taxon>
        <taxon>Anophelinae</taxon>
        <taxon>Anopheles</taxon>
        <taxon>Anopheles maculatus group</taxon>
    </lineage>
</organism>
<dbReference type="GO" id="GO:0032040">
    <property type="term" value="C:small-subunit processome"/>
    <property type="evidence" value="ECO:0007669"/>
    <property type="project" value="TreeGrafter"/>
</dbReference>
<dbReference type="GO" id="GO:0006409">
    <property type="term" value="P:tRNA export from nucleus"/>
    <property type="evidence" value="ECO:0007669"/>
    <property type="project" value="TreeGrafter"/>
</dbReference>
<feature type="domain" description="Nrap protein" evidence="2">
    <location>
        <begin position="2"/>
        <end position="80"/>
    </location>
</feature>
<dbReference type="Gene3D" id="3.30.70.3030">
    <property type="match status" value="1"/>
</dbReference>
<dbReference type="Pfam" id="PF17407">
    <property type="entry name" value="Nrap_D6"/>
    <property type="match status" value="1"/>
</dbReference>
<evidence type="ECO:0000259" key="4">
    <source>
        <dbReference type="Pfam" id="PF17406"/>
    </source>
</evidence>
<protein>
    <recommendedName>
        <fullName evidence="1">Nucleolar protein 6</fullName>
    </recommendedName>
</protein>
<accession>A0A182T1Z2</accession>
<evidence type="ECO:0000259" key="5">
    <source>
        <dbReference type="Pfam" id="PF17407"/>
    </source>
</evidence>
<dbReference type="InterPro" id="IPR005554">
    <property type="entry name" value="NOL6/Upt22"/>
</dbReference>
<dbReference type="GO" id="GO:0003723">
    <property type="term" value="F:RNA binding"/>
    <property type="evidence" value="ECO:0007669"/>
    <property type="project" value="UniProtKB-KW"/>
</dbReference>
<dbReference type="Pfam" id="PF17405">
    <property type="entry name" value="Nrap_D4"/>
    <property type="match status" value="1"/>
</dbReference>
<dbReference type="PANTHER" id="PTHR17972">
    <property type="entry name" value="NUCLEOLAR RNA-ASSOCIATED PROTEIN"/>
    <property type="match status" value="1"/>
</dbReference>
<keyword evidence="7" id="KW-1185">Reference proteome</keyword>
<comment type="subcellular location">
    <subcellularLocation>
        <location evidence="1">Nucleus</location>
        <location evidence="1">Nucleolus</location>
    </subcellularLocation>
</comment>
<dbReference type="GO" id="GO:0034456">
    <property type="term" value="C:UTP-C complex"/>
    <property type="evidence" value="ECO:0007669"/>
    <property type="project" value="TreeGrafter"/>
</dbReference>
<dbReference type="PANTHER" id="PTHR17972:SF0">
    <property type="entry name" value="NUCLEOLAR PROTEIN 6"/>
    <property type="match status" value="1"/>
</dbReference>
<evidence type="ECO:0000313" key="7">
    <source>
        <dbReference type="Proteomes" id="UP000075901"/>
    </source>
</evidence>
<evidence type="ECO:0000313" key="6">
    <source>
        <dbReference type="EnsemblMetazoa" id="AMAM018002-PA"/>
    </source>
</evidence>
<reference evidence="7" key="1">
    <citation type="submission" date="2013-09" db="EMBL/GenBank/DDBJ databases">
        <title>The Genome Sequence of Anopheles maculatus species B.</title>
        <authorList>
            <consortium name="The Broad Institute Genomics Platform"/>
            <person name="Neafsey D.E."/>
            <person name="Besansky N."/>
            <person name="Howell P."/>
            <person name="Walton C."/>
            <person name="Young S.K."/>
            <person name="Zeng Q."/>
            <person name="Gargeya S."/>
            <person name="Fitzgerald M."/>
            <person name="Haas B."/>
            <person name="Abouelleil A."/>
            <person name="Allen A.W."/>
            <person name="Alvarado L."/>
            <person name="Arachchi H.M."/>
            <person name="Berlin A.M."/>
            <person name="Chapman S.B."/>
            <person name="Gainer-Dewar J."/>
            <person name="Goldberg J."/>
            <person name="Griggs A."/>
            <person name="Gujja S."/>
            <person name="Hansen M."/>
            <person name="Howarth C."/>
            <person name="Imamovic A."/>
            <person name="Ireland A."/>
            <person name="Larimer J."/>
            <person name="McCowan C."/>
            <person name="Murphy C."/>
            <person name="Pearson M."/>
            <person name="Poon T.W."/>
            <person name="Priest M."/>
            <person name="Roberts A."/>
            <person name="Saif S."/>
            <person name="Shea T."/>
            <person name="Sisk P."/>
            <person name="Sykes S."/>
            <person name="Wortman J."/>
            <person name="Nusbaum C."/>
            <person name="Birren B."/>
        </authorList>
    </citation>
    <scope>NUCLEOTIDE SEQUENCE [LARGE SCALE GENOMIC DNA]</scope>
    <source>
        <strain evidence="7">maculatus3</strain>
    </source>
</reference>
<name>A0A182T1Z2_9DIPT</name>
<feature type="domain" description="Nrap protein" evidence="5">
    <location>
        <begin position="452"/>
        <end position="579"/>
    </location>
</feature>
<evidence type="ECO:0000259" key="2">
    <source>
        <dbReference type="Pfam" id="PF17404"/>
    </source>
</evidence>